<gene>
    <name evidence="1" type="ORF">F383_17449</name>
</gene>
<dbReference type="AlphaFoldDB" id="A0A0B0NN41"/>
<sequence>MATYVAPCVQDFSSIRRYYSEWFIGYEKDENGYEIISRWYSVTKLAWVGDYQSLITLSNYYFGYR</sequence>
<dbReference type="EMBL" id="KN400810">
    <property type="protein sequence ID" value="KHG14077.1"/>
    <property type="molecule type" value="Genomic_DNA"/>
</dbReference>
<evidence type="ECO:0000313" key="1">
    <source>
        <dbReference type="EMBL" id="KHG14077.1"/>
    </source>
</evidence>
<reference evidence="2" key="1">
    <citation type="submission" date="2014-09" db="EMBL/GenBank/DDBJ databases">
        <authorList>
            <person name="Mudge J."/>
            <person name="Ramaraj T."/>
            <person name="Lindquist I.E."/>
            <person name="Bharti A.K."/>
            <person name="Sundararajan A."/>
            <person name="Cameron C.T."/>
            <person name="Woodward J.E."/>
            <person name="May G.D."/>
            <person name="Brubaker C."/>
            <person name="Broadhvest J."/>
            <person name="Wilkins T.A."/>
        </authorList>
    </citation>
    <scope>NUCLEOTIDE SEQUENCE</scope>
    <source>
        <strain evidence="2">cv. AKA8401</strain>
    </source>
</reference>
<name>A0A0B0NN41_GOSAR</name>
<accession>A0A0B0NN41</accession>
<organism evidence="1 2">
    <name type="scientific">Gossypium arboreum</name>
    <name type="common">Tree cotton</name>
    <name type="synonym">Gossypium nanking</name>
    <dbReference type="NCBI Taxonomy" id="29729"/>
    <lineage>
        <taxon>Eukaryota</taxon>
        <taxon>Viridiplantae</taxon>
        <taxon>Streptophyta</taxon>
        <taxon>Embryophyta</taxon>
        <taxon>Tracheophyta</taxon>
        <taxon>Spermatophyta</taxon>
        <taxon>Magnoliopsida</taxon>
        <taxon>eudicotyledons</taxon>
        <taxon>Gunneridae</taxon>
        <taxon>Pentapetalae</taxon>
        <taxon>rosids</taxon>
        <taxon>malvids</taxon>
        <taxon>Malvales</taxon>
        <taxon>Malvaceae</taxon>
        <taxon>Malvoideae</taxon>
        <taxon>Gossypium</taxon>
    </lineage>
</organism>
<evidence type="ECO:0000313" key="2">
    <source>
        <dbReference type="Proteomes" id="UP000032142"/>
    </source>
</evidence>
<protein>
    <submittedName>
        <fullName evidence="1">Uncharacterized protein</fullName>
    </submittedName>
</protein>
<keyword evidence="2" id="KW-1185">Reference proteome</keyword>
<dbReference type="Proteomes" id="UP000032142">
    <property type="component" value="Unassembled WGS sequence"/>
</dbReference>
<proteinExistence type="predicted"/>